<dbReference type="OrthoDB" id="9984778at2759"/>
<dbReference type="GO" id="GO:0016567">
    <property type="term" value="P:protein ubiquitination"/>
    <property type="evidence" value="ECO:0007669"/>
    <property type="project" value="UniProtKB-UniPathway"/>
</dbReference>
<dbReference type="SMART" id="SM00184">
    <property type="entry name" value="RING"/>
    <property type="match status" value="1"/>
</dbReference>
<dbReference type="GO" id="GO:0008270">
    <property type="term" value="F:zinc ion binding"/>
    <property type="evidence" value="ECO:0007669"/>
    <property type="project" value="UniProtKB-KW"/>
</dbReference>
<feature type="transmembrane region" description="Helical" evidence="16">
    <location>
        <begin position="464"/>
        <end position="482"/>
    </location>
</feature>
<name>G3BB85_CANTC</name>
<keyword evidence="5" id="KW-0808">Transferase</keyword>
<evidence type="ECO:0000256" key="2">
    <source>
        <dbReference type="ARBA" id="ARBA00004127"/>
    </source>
</evidence>
<dbReference type="PROSITE" id="PS50089">
    <property type="entry name" value="ZF_RING_2"/>
    <property type="match status" value="1"/>
</dbReference>
<feature type="transmembrane region" description="Helical" evidence="16">
    <location>
        <begin position="548"/>
        <end position="569"/>
    </location>
</feature>
<keyword evidence="10" id="KW-0833">Ubl conjugation pathway</keyword>
<evidence type="ECO:0000256" key="8">
    <source>
        <dbReference type="ARBA" id="ARBA00022729"/>
    </source>
</evidence>
<evidence type="ECO:0000256" key="5">
    <source>
        <dbReference type="ARBA" id="ARBA00022679"/>
    </source>
</evidence>
<sequence length="785" mass="88912">MAVDRQSLIFFIVVFIFLSLPSRNDQPHSHQERETLDTFQKSLKQFRRELNTRDYISGYGNITGFLLSYDDYVSDKSPAEWPLHKYTPEHPWFEDEKYSVLPNAVSDQLKKFWGIDPVPDEDSLGYLLNVSGVATGEFVKPTDQVKEVPLQLPGYLETYFKSITEGAPWDGNSNEGNGGNIPTPDENPKKVGEVKSSSGNVVFKLNSLGYNFQNKQLKKNIEGEQDKIDDAVVVKLQAVVSDHEEIDTNDIELIGVYFQKTGSLVATTNSAKFHGDFALPHLTLSEDKFTKSQKLMGQMVNTTDIDKDISMESMNVFISKSLEQCEFVTFIQLEKTQFSIKELREIDEELANPRGVPIPKTLPKLRVKQSLMYSPDCGMVLNSNPKTAFEGYTHDVITRQSRKLLIGFSVLVACQLYLFMTQIKSLNTPGPLSNISVMTLMFFQYEDSLVTFTFLLISTLFEDLYLILTGITIVTQIMYTVFETGLLVRVCKVQANERGTTWWQILRGSMRKTSRVATPDELPLPVTEPTTTTAAADLAAPESSWNPMFAPGFAVAIVSVLVILNATMWRKSYRRAFEVAGLTVLNSFWIPQFLRNTLKNRRIPFSWTFVVGTSVIRLIPIIYVNVFSNPFRHAQNISFVVFLTCWMGLQLALIALQSILGPRFWINDKWLPQAYNYHPLISLKDLEHGFGSDLLANIGIDDLSQEPEASKKDDSVVHCKTDCAICMAEIDLPIYKHEPTKSAKFTGEKAYMVTPCFHVFHTECLEDWMKYKLQCPVCRNGLPPV</sequence>
<dbReference type="STRING" id="590646.G3BB85"/>
<evidence type="ECO:0000256" key="10">
    <source>
        <dbReference type="ARBA" id="ARBA00022786"/>
    </source>
</evidence>
<evidence type="ECO:0000256" key="17">
    <source>
        <dbReference type="SAM" id="SignalP"/>
    </source>
</evidence>
<dbReference type="EC" id="2.3.2.27" evidence="4"/>
<dbReference type="Gene3D" id="3.30.40.10">
    <property type="entry name" value="Zinc/RING finger domain, C3HC4 (zinc finger)"/>
    <property type="match status" value="1"/>
</dbReference>
<comment type="subcellular location">
    <subcellularLocation>
        <location evidence="2">Endomembrane system</location>
        <topology evidence="2">Multi-pass membrane protein</topology>
    </subcellularLocation>
</comment>
<feature type="signal peptide" evidence="17">
    <location>
        <begin position="1"/>
        <end position="24"/>
    </location>
</feature>
<evidence type="ECO:0000256" key="1">
    <source>
        <dbReference type="ARBA" id="ARBA00000900"/>
    </source>
</evidence>
<dbReference type="GO" id="GO:0043161">
    <property type="term" value="P:proteasome-mediated ubiquitin-dependent protein catabolic process"/>
    <property type="evidence" value="ECO:0007669"/>
    <property type="project" value="TreeGrafter"/>
</dbReference>
<keyword evidence="13 16" id="KW-0472">Membrane</keyword>
<dbReference type="PANTHER" id="PTHR22763">
    <property type="entry name" value="RING ZINC FINGER PROTEIN"/>
    <property type="match status" value="1"/>
</dbReference>
<dbReference type="GO" id="GO:0012505">
    <property type="term" value="C:endomembrane system"/>
    <property type="evidence" value="ECO:0007669"/>
    <property type="project" value="UniProtKB-SubCell"/>
</dbReference>
<evidence type="ECO:0000256" key="9">
    <source>
        <dbReference type="ARBA" id="ARBA00022771"/>
    </source>
</evidence>
<evidence type="ECO:0000256" key="7">
    <source>
        <dbReference type="ARBA" id="ARBA00022723"/>
    </source>
</evidence>
<evidence type="ECO:0000256" key="11">
    <source>
        <dbReference type="ARBA" id="ARBA00022833"/>
    </source>
</evidence>
<gene>
    <name evidence="19" type="ORF">CANTEDRAFT_124276</name>
</gene>
<dbReference type="InterPro" id="IPR013083">
    <property type="entry name" value="Znf_RING/FYVE/PHD"/>
</dbReference>
<dbReference type="Proteomes" id="UP000000707">
    <property type="component" value="Unassembled WGS sequence"/>
</dbReference>
<feature type="chain" id="PRO_5003442794" description="RING-type E3 ubiquitin transferase" evidence="17">
    <location>
        <begin position="25"/>
        <end position="785"/>
    </location>
</feature>
<keyword evidence="11" id="KW-0862">Zinc</keyword>
<evidence type="ECO:0000256" key="4">
    <source>
        <dbReference type="ARBA" id="ARBA00012483"/>
    </source>
</evidence>
<dbReference type="Pfam" id="PF11145">
    <property type="entry name" value="DUF2921"/>
    <property type="match status" value="1"/>
</dbReference>
<feature type="domain" description="RING-type" evidence="18">
    <location>
        <begin position="723"/>
        <end position="779"/>
    </location>
</feature>
<evidence type="ECO:0000256" key="6">
    <source>
        <dbReference type="ARBA" id="ARBA00022692"/>
    </source>
</evidence>
<keyword evidence="12 16" id="KW-1133">Transmembrane helix</keyword>
<evidence type="ECO:0000256" key="15">
    <source>
        <dbReference type="SAM" id="MobiDB-lite"/>
    </source>
</evidence>
<feature type="transmembrane region" description="Helical" evidence="16">
    <location>
        <begin position="404"/>
        <end position="423"/>
    </location>
</feature>
<keyword evidence="20" id="KW-1185">Reference proteome</keyword>
<dbReference type="InterPro" id="IPR021319">
    <property type="entry name" value="DUF2921"/>
</dbReference>
<dbReference type="UniPathway" id="UPA00143"/>
<feature type="transmembrane region" description="Helical" evidence="16">
    <location>
        <begin position="576"/>
        <end position="594"/>
    </location>
</feature>
<proteinExistence type="predicted"/>
<comment type="pathway">
    <text evidence="3">Protein modification; protein ubiquitination.</text>
</comment>
<feature type="transmembrane region" description="Helical" evidence="16">
    <location>
        <begin position="606"/>
        <end position="627"/>
    </location>
</feature>
<protein>
    <recommendedName>
        <fullName evidence="4">RING-type E3 ubiquitin transferase</fullName>
        <ecNumber evidence="4">2.3.2.27</ecNumber>
    </recommendedName>
</protein>
<keyword evidence="8 17" id="KW-0732">Signal</keyword>
<dbReference type="InterPro" id="IPR001841">
    <property type="entry name" value="Znf_RING"/>
</dbReference>
<evidence type="ECO:0000256" key="16">
    <source>
        <dbReference type="SAM" id="Phobius"/>
    </source>
</evidence>
<keyword evidence="7" id="KW-0479">Metal-binding</keyword>
<evidence type="ECO:0000256" key="12">
    <source>
        <dbReference type="ARBA" id="ARBA00022989"/>
    </source>
</evidence>
<dbReference type="EMBL" id="GL996527">
    <property type="protein sequence ID" value="EGV61515.1"/>
    <property type="molecule type" value="Genomic_DNA"/>
</dbReference>
<comment type="catalytic activity">
    <reaction evidence="1">
        <text>S-ubiquitinyl-[E2 ubiquitin-conjugating enzyme]-L-cysteine + [acceptor protein]-L-lysine = [E2 ubiquitin-conjugating enzyme]-L-cysteine + N(6)-ubiquitinyl-[acceptor protein]-L-lysine.</text>
        <dbReference type="EC" id="2.3.2.27"/>
    </reaction>
</comment>
<feature type="region of interest" description="Disordered" evidence="15">
    <location>
        <begin position="167"/>
        <end position="194"/>
    </location>
</feature>
<accession>G3BB85</accession>
<dbReference type="InterPro" id="IPR024766">
    <property type="entry name" value="Znf_RING_H2"/>
</dbReference>
<evidence type="ECO:0000256" key="14">
    <source>
        <dbReference type="PROSITE-ProRule" id="PRU00175"/>
    </source>
</evidence>
<dbReference type="HOGENOM" id="CLU_010475_1_0_1"/>
<dbReference type="GO" id="GO:0061630">
    <property type="term" value="F:ubiquitin protein ligase activity"/>
    <property type="evidence" value="ECO:0007669"/>
    <property type="project" value="UniProtKB-EC"/>
</dbReference>
<reference evidence="19 20" key="1">
    <citation type="journal article" date="2011" name="Proc. Natl. Acad. Sci. U.S.A.">
        <title>Comparative genomics of xylose-fermenting fungi for enhanced biofuel production.</title>
        <authorList>
            <person name="Wohlbach D.J."/>
            <person name="Kuo A."/>
            <person name="Sato T.K."/>
            <person name="Potts K.M."/>
            <person name="Salamov A.A."/>
            <person name="LaButti K.M."/>
            <person name="Sun H."/>
            <person name="Clum A."/>
            <person name="Pangilinan J.L."/>
            <person name="Lindquist E.A."/>
            <person name="Lucas S."/>
            <person name="Lapidus A."/>
            <person name="Jin M."/>
            <person name="Gunawan C."/>
            <person name="Balan V."/>
            <person name="Dale B.E."/>
            <person name="Jeffries T.W."/>
            <person name="Zinkel R."/>
            <person name="Barry K.W."/>
            <person name="Grigoriev I.V."/>
            <person name="Gasch A.P."/>
        </authorList>
    </citation>
    <scope>NUCLEOTIDE SEQUENCE [LARGE SCALE GENOMIC DNA]</scope>
    <source>
        <strain evidence="20">ATCC 10573 / BCRC 21748 / CBS 615 / JCM 9827 / NBRC 10315 / NRRL Y-1498 / VKM Y-70</strain>
    </source>
</reference>
<keyword evidence="6 16" id="KW-0812">Transmembrane</keyword>
<dbReference type="eggNOG" id="KOG0828">
    <property type="taxonomic scope" value="Eukaryota"/>
</dbReference>
<evidence type="ECO:0000313" key="19">
    <source>
        <dbReference type="EMBL" id="EGV61515.1"/>
    </source>
</evidence>
<dbReference type="PANTHER" id="PTHR22763:SF162">
    <property type="entry name" value="TRANSMEMBRANE E3 UBIQUITIN-PROTEIN LIGASE 1"/>
    <property type="match status" value="1"/>
</dbReference>
<feature type="transmembrane region" description="Helical" evidence="16">
    <location>
        <begin position="639"/>
        <end position="660"/>
    </location>
</feature>
<organism evidence="20">
    <name type="scientific">Candida tenuis (strain ATCC 10573 / BCRC 21748 / CBS 615 / JCM 9827 / NBRC 10315 / NRRL Y-1498 / VKM Y-70)</name>
    <name type="common">Yeast</name>
    <name type="synonym">Yamadazyma tenuis</name>
    <dbReference type="NCBI Taxonomy" id="590646"/>
    <lineage>
        <taxon>Eukaryota</taxon>
        <taxon>Fungi</taxon>
        <taxon>Dikarya</taxon>
        <taxon>Ascomycota</taxon>
        <taxon>Saccharomycotina</taxon>
        <taxon>Pichiomycetes</taxon>
        <taxon>Debaryomycetaceae</taxon>
        <taxon>Yamadazyma</taxon>
    </lineage>
</organism>
<evidence type="ECO:0000256" key="13">
    <source>
        <dbReference type="ARBA" id="ARBA00023136"/>
    </source>
</evidence>
<keyword evidence="9 14" id="KW-0863">Zinc-finger</keyword>
<dbReference type="AlphaFoldDB" id="G3BB85"/>
<dbReference type="Pfam" id="PF12678">
    <property type="entry name" value="zf-rbx1"/>
    <property type="match status" value="1"/>
</dbReference>
<evidence type="ECO:0000313" key="20">
    <source>
        <dbReference type="Proteomes" id="UP000000707"/>
    </source>
</evidence>
<dbReference type="FunFam" id="3.30.40.10:FF:000626">
    <property type="entry name" value="Transmembrane ubiquitin ligase 1"/>
    <property type="match status" value="1"/>
</dbReference>
<evidence type="ECO:0000256" key="3">
    <source>
        <dbReference type="ARBA" id="ARBA00004906"/>
    </source>
</evidence>
<feature type="transmembrane region" description="Helical" evidence="16">
    <location>
        <begin position="435"/>
        <end position="457"/>
    </location>
</feature>
<dbReference type="SUPFAM" id="SSF57850">
    <property type="entry name" value="RING/U-box"/>
    <property type="match status" value="1"/>
</dbReference>
<dbReference type="InterPro" id="IPR050731">
    <property type="entry name" value="HRD1_E3_ubiq-ligases"/>
</dbReference>
<evidence type="ECO:0000259" key="18">
    <source>
        <dbReference type="PROSITE" id="PS50089"/>
    </source>
</evidence>
<dbReference type="GO" id="GO:0044695">
    <property type="term" value="C:Dsc E3 ubiquitin ligase complex"/>
    <property type="evidence" value="ECO:0007669"/>
    <property type="project" value="TreeGrafter"/>
</dbReference>